<proteinExistence type="predicted"/>
<feature type="non-terminal residue" evidence="2">
    <location>
        <position position="39"/>
    </location>
</feature>
<organism evidence="2 3">
    <name type="scientific">Trichonephila clavata</name>
    <name type="common">Joro spider</name>
    <name type="synonym">Nephila clavata</name>
    <dbReference type="NCBI Taxonomy" id="2740835"/>
    <lineage>
        <taxon>Eukaryota</taxon>
        <taxon>Metazoa</taxon>
        <taxon>Ecdysozoa</taxon>
        <taxon>Arthropoda</taxon>
        <taxon>Chelicerata</taxon>
        <taxon>Arachnida</taxon>
        <taxon>Araneae</taxon>
        <taxon>Araneomorphae</taxon>
        <taxon>Entelegynae</taxon>
        <taxon>Araneoidea</taxon>
        <taxon>Nephilidae</taxon>
        <taxon>Trichonephila</taxon>
    </lineage>
</organism>
<sequence length="39" mass="4603">MNQPQLFKEQRPIDSYPGEDYEFTFPDGSSDKTYKDRGD</sequence>
<dbReference type="Proteomes" id="UP000887116">
    <property type="component" value="Unassembled WGS sequence"/>
</dbReference>
<keyword evidence="3" id="KW-1185">Reference proteome</keyword>
<feature type="compositionally biased region" description="Basic and acidic residues" evidence="1">
    <location>
        <begin position="29"/>
        <end position="39"/>
    </location>
</feature>
<feature type="region of interest" description="Disordered" evidence="1">
    <location>
        <begin position="1"/>
        <end position="39"/>
    </location>
</feature>
<gene>
    <name evidence="2" type="ORF">TNCT_506271</name>
</gene>
<evidence type="ECO:0000256" key="1">
    <source>
        <dbReference type="SAM" id="MobiDB-lite"/>
    </source>
</evidence>
<accession>A0A8X6LKW9</accession>
<comment type="caution">
    <text evidence="2">The sequence shown here is derived from an EMBL/GenBank/DDBJ whole genome shotgun (WGS) entry which is preliminary data.</text>
</comment>
<reference evidence="2" key="1">
    <citation type="submission" date="2020-07" db="EMBL/GenBank/DDBJ databases">
        <title>Multicomponent nature underlies the extraordinary mechanical properties of spider dragline silk.</title>
        <authorList>
            <person name="Kono N."/>
            <person name="Nakamura H."/>
            <person name="Mori M."/>
            <person name="Yoshida Y."/>
            <person name="Ohtoshi R."/>
            <person name="Malay A.D."/>
            <person name="Moran D.A.P."/>
            <person name="Tomita M."/>
            <person name="Numata K."/>
            <person name="Arakawa K."/>
        </authorList>
    </citation>
    <scope>NUCLEOTIDE SEQUENCE</scope>
</reference>
<evidence type="ECO:0000313" key="3">
    <source>
        <dbReference type="Proteomes" id="UP000887116"/>
    </source>
</evidence>
<name>A0A8X6LKW9_TRICU</name>
<evidence type="ECO:0000313" key="2">
    <source>
        <dbReference type="EMBL" id="GFR13585.1"/>
    </source>
</evidence>
<dbReference type="EMBL" id="BMAO01036869">
    <property type="protein sequence ID" value="GFR13585.1"/>
    <property type="molecule type" value="Genomic_DNA"/>
</dbReference>
<dbReference type="AlphaFoldDB" id="A0A8X6LKW9"/>
<protein>
    <submittedName>
        <fullName evidence="2">Uncharacterized protein</fullName>
    </submittedName>
</protein>